<dbReference type="RefSeq" id="WP_092122365.1">
    <property type="nucleotide sequence ID" value="NZ_FMXO01000015.1"/>
</dbReference>
<dbReference type="OrthoDB" id="9810236at2"/>
<organism evidence="1 2">
    <name type="scientific">Desulfonatronum thiosulfatophilum</name>
    <dbReference type="NCBI Taxonomy" id="617002"/>
    <lineage>
        <taxon>Bacteria</taxon>
        <taxon>Pseudomonadati</taxon>
        <taxon>Thermodesulfobacteriota</taxon>
        <taxon>Desulfovibrionia</taxon>
        <taxon>Desulfovibrionales</taxon>
        <taxon>Desulfonatronaceae</taxon>
        <taxon>Desulfonatronum</taxon>
    </lineage>
</organism>
<protein>
    <submittedName>
        <fullName evidence="1">Uncharacterized protein</fullName>
    </submittedName>
</protein>
<evidence type="ECO:0000313" key="1">
    <source>
        <dbReference type="EMBL" id="SDB51367.1"/>
    </source>
</evidence>
<reference evidence="1 2" key="1">
    <citation type="submission" date="2016-10" db="EMBL/GenBank/DDBJ databases">
        <authorList>
            <person name="de Groot N.N."/>
        </authorList>
    </citation>
    <scope>NUCLEOTIDE SEQUENCE [LARGE SCALE GENOMIC DNA]</scope>
    <source>
        <strain evidence="1 2">ASO4-2</strain>
    </source>
</reference>
<keyword evidence="2" id="KW-1185">Reference proteome</keyword>
<sequence>MRPTLNEQGLTALILLIAESDPKAKDLMVRLTINLIAEGAGLKHGECESEHGARICVHVLDRSQKQACADLAIGYITAGREIWSIFFYAVETNEPGARY</sequence>
<dbReference type="AlphaFoldDB" id="A0A1G6E1P0"/>
<evidence type="ECO:0000313" key="2">
    <source>
        <dbReference type="Proteomes" id="UP000198771"/>
    </source>
</evidence>
<dbReference type="EMBL" id="FMXO01000015">
    <property type="protein sequence ID" value="SDB51367.1"/>
    <property type="molecule type" value="Genomic_DNA"/>
</dbReference>
<proteinExistence type="predicted"/>
<gene>
    <name evidence="1" type="ORF">SAMN05660653_02535</name>
</gene>
<name>A0A1G6E1P0_9BACT</name>
<dbReference type="STRING" id="617002.SAMN05660653_02535"/>
<accession>A0A1G6E1P0</accession>
<dbReference type="Proteomes" id="UP000198771">
    <property type="component" value="Unassembled WGS sequence"/>
</dbReference>